<sequence length="203" mass="22877">MSDVDLVRHLKDHYDQEEYGLRSVSYICLVQILQLIYHASVISFHRMRNSWGWKRTRVLQVTESIMISGVLLVTSIQQPSALSSCLSILNMSMFSSMMYPRSAPLGLGFLCSCHHGPNNTPNCTKPHPLASPCTTCTLCYPPSLFLYSNFLLVTANTKLLDVQTVLLFLPNLFAHAQHCLRWASSHFCCCLRRVSWTTSNSGS</sequence>
<dbReference type="Proteomes" id="UP000714275">
    <property type="component" value="Unassembled WGS sequence"/>
</dbReference>
<protein>
    <submittedName>
        <fullName evidence="1">Uncharacterized protein</fullName>
    </submittedName>
</protein>
<feature type="non-terminal residue" evidence="1">
    <location>
        <position position="203"/>
    </location>
</feature>
<keyword evidence="2" id="KW-1185">Reference proteome</keyword>
<organism evidence="1 2">
    <name type="scientific">Suillus placidus</name>
    <dbReference type="NCBI Taxonomy" id="48579"/>
    <lineage>
        <taxon>Eukaryota</taxon>
        <taxon>Fungi</taxon>
        <taxon>Dikarya</taxon>
        <taxon>Basidiomycota</taxon>
        <taxon>Agaricomycotina</taxon>
        <taxon>Agaricomycetes</taxon>
        <taxon>Agaricomycetidae</taxon>
        <taxon>Boletales</taxon>
        <taxon>Suillineae</taxon>
        <taxon>Suillaceae</taxon>
        <taxon>Suillus</taxon>
    </lineage>
</organism>
<gene>
    <name evidence="1" type="ORF">EV702DRAFT_1281273</name>
</gene>
<dbReference type="OrthoDB" id="3036013at2759"/>
<comment type="caution">
    <text evidence="1">The sequence shown here is derived from an EMBL/GenBank/DDBJ whole genome shotgun (WGS) entry which is preliminary data.</text>
</comment>
<name>A0A9P6ZPV1_9AGAM</name>
<dbReference type="EMBL" id="JABBWD010000050">
    <property type="protein sequence ID" value="KAG1772983.1"/>
    <property type="molecule type" value="Genomic_DNA"/>
</dbReference>
<proteinExistence type="predicted"/>
<reference evidence="1" key="1">
    <citation type="journal article" date="2020" name="New Phytol.">
        <title>Comparative genomics reveals dynamic genome evolution in host specialist ectomycorrhizal fungi.</title>
        <authorList>
            <person name="Lofgren L.A."/>
            <person name="Nguyen N.H."/>
            <person name="Vilgalys R."/>
            <person name="Ruytinx J."/>
            <person name="Liao H.L."/>
            <person name="Branco S."/>
            <person name="Kuo A."/>
            <person name="LaButti K."/>
            <person name="Lipzen A."/>
            <person name="Andreopoulos W."/>
            <person name="Pangilinan J."/>
            <person name="Riley R."/>
            <person name="Hundley H."/>
            <person name="Na H."/>
            <person name="Barry K."/>
            <person name="Grigoriev I.V."/>
            <person name="Stajich J.E."/>
            <person name="Kennedy P.G."/>
        </authorList>
    </citation>
    <scope>NUCLEOTIDE SEQUENCE</scope>
    <source>
        <strain evidence="1">DOB743</strain>
    </source>
</reference>
<accession>A0A9P6ZPV1</accession>
<evidence type="ECO:0000313" key="2">
    <source>
        <dbReference type="Proteomes" id="UP000714275"/>
    </source>
</evidence>
<dbReference type="AlphaFoldDB" id="A0A9P6ZPV1"/>
<evidence type="ECO:0000313" key="1">
    <source>
        <dbReference type="EMBL" id="KAG1772983.1"/>
    </source>
</evidence>